<proteinExistence type="predicted"/>
<dbReference type="FunFam" id="3.40.1280.30:FF:000001">
    <property type="entry name" value="tRNA methyltransferase 10 homolog A"/>
    <property type="match status" value="1"/>
</dbReference>
<evidence type="ECO:0000256" key="1">
    <source>
        <dbReference type="ARBA" id="ARBA00012797"/>
    </source>
</evidence>
<dbReference type="InterPro" id="IPR007356">
    <property type="entry name" value="tRNA_m1G_MeTrfase_euk"/>
</dbReference>
<gene>
    <name evidence="9" type="ORF">CHIRRI_LOCUS4114</name>
</gene>
<feature type="active site" description="Proton acceptor" evidence="6">
    <location>
        <position position="192"/>
    </location>
</feature>
<dbReference type="InterPro" id="IPR028564">
    <property type="entry name" value="MT_TRM10-typ"/>
</dbReference>
<dbReference type="OrthoDB" id="278300at2759"/>
<dbReference type="PANTHER" id="PTHR13563:SF13">
    <property type="entry name" value="TRNA METHYLTRANSFERASE 10 HOMOLOG A"/>
    <property type="match status" value="1"/>
</dbReference>
<accession>A0A9N9RQN5</accession>
<evidence type="ECO:0000313" key="10">
    <source>
        <dbReference type="Proteomes" id="UP001153620"/>
    </source>
</evidence>
<dbReference type="PIRSF" id="PIRSF016323">
    <property type="entry name" value="tRNA_m1G_mtfrase_met"/>
    <property type="match status" value="1"/>
</dbReference>
<evidence type="ECO:0000256" key="3">
    <source>
        <dbReference type="ARBA" id="ARBA00022679"/>
    </source>
</evidence>
<feature type="compositionally biased region" description="Basic and acidic residues" evidence="7">
    <location>
        <begin position="31"/>
        <end position="46"/>
    </location>
</feature>
<dbReference type="GO" id="GO:0005654">
    <property type="term" value="C:nucleoplasm"/>
    <property type="evidence" value="ECO:0007669"/>
    <property type="project" value="TreeGrafter"/>
</dbReference>
<evidence type="ECO:0000256" key="7">
    <source>
        <dbReference type="SAM" id="MobiDB-lite"/>
    </source>
</evidence>
<organism evidence="9 10">
    <name type="scientific">Chironomus riparius</name>
    <dbReference type="NCBI Taxonomy" id="315576"/>
    <lineage>
        <taxon>Eukaryota</taxon>
        <taxon>Metazoa</taxon>
        <taxon>Ecdysozoa</taxon>
        <taxon>Arthropoda</taxon>
        <taxon>Hexapoda</taxon>
        <taxon>Insecta</taxon>
        <taxon>Pterygota</taxon>
        <taxon>Neoptera</taxon>
        <taxon>Endopterygota</taxon>
        <taxon>Diptera</taxon>
        <taxon>Nematocera</taxon>
        <taxon>Chironomoidea</taxon>
        <taxon>Chironomidae</taxon>
        <taxon>Chironominae</taxon>
        <taxon>Chironomus</taxon>
    </lineage>
</organism>
<keyword evidence="3" id="KW-0808">Transferase</keyword>
<dbReference type="PANTHER" id="PTHR13563">
    <property type="entry name" value="TRNA (GUANINE-9-) METHYLTRANSFERASE"/>
    <property type="match status" value="1"/>
</dbReference>
<feature type="region of interest" description="Disordered" evidence="7">
    <location>
        <begin position="1"/>
        <end position="59"/>
    </location>
</feature>
<dbReference type="InterPro" id="IPR038459">
    <property type="entry name" value="MT_TRM10-typ_sf"/>
</dbReference>
<dbReference type="EMBL" id="OU895877">
    <property type="protein sequence ID" value="CAG9801180.1"/>
    <property type="molecule type" value="Genomic_DNA"/>
</dbReference>
<evidence type="ECO:0000256" key="2">
    <source>
        <dbReference type="ARBA" id="ARBA00022603"/>
    </source>
</evidence>
<evidence type="ECO:0000256" key="4">
    <source>
        <dbReference type="ARBA" id="ARBA00022691"/>
    </source>
</evidence>
<evidence type="ECO:0000259" key="8">
    <source>
        <dbReference type="PROSITE" id="PS51675"/>
    </source>
</evidence>
<keyword evidence="4" id="KW-0949">S-adenosyl-L-methionine</keyword>
<comment type="catalytic activity">
    <reaction evidence="5">
        <text>guanosine(9) in tRNA + S-adenosyl-L-methionine = N(1)-methylguanosine(9) in tRNA + S-adenosyl-L-homocysteine + H(+)</text>
        <dbReference type="Rhea" id="RHEA:43156"/>
        <dbReference type="Rhea" id="RHEA-COMP:10367"/>
        <dbReference type="Rhea" id="RHEA-COMP:10368"/>
        <dbReference type="ChEBI" id="CHEBI:15378"/>
        <dbReference type="ChEBI" id="CHEBI:57856"/>
        <dbReference type="ChEBI" id="CHEBI:59789"/>
        <dbReference type="ChEBI" id="CHEBI:73542"/>
        <dbReference type="ChEBI" id="CHEBI:74269"/>
        <dbReference type="EC" id="2.1.1.221"/>
    </reaction>
</comment>
<sequence length="270" mass="31245">MDNKQEEVQTINGAIEDQPISKSQRKKLEKRQKLQELKTKLREKERAKRKLKKIQAKEQGIKYEGPTRKQLRLNKADVESASFQIAIDLSFDEFMAEKDLSSLCSQLLRIYTANRRAKKPIPIHFTGLKENTRMYEQIEKNEGWKNWDVIPHSESYSEIFDKEKIVYLTSESENVLDKFEDGHCYIIGGIVDHNSQKGLTLDLAEKQGIKTARLPLSEYVSITSRSVLTVNQCFEILLGVSEGKSWKEILMQVLPQRKMPKLKEQVGDES</sequence>
<evidence type="ECO:0000256" key="5">
    <source>
        <dbReference type="ARBA" id="ARBA00048434"/>
    </source>
</evidence>
<name>A0A9N9RQN5_9DIPT</name>
<dbReference type="GO" id="GO:0052905">
    <property type="term" value="F:tRNA (guanosine(9)-N1)-methyltransferase activity"/>
    <property type="evidence" value="ECO:0007669"/>
    <property type="project" value="UniProtKB-EC"/>
</dbReference>
<dbReference type="AlphaFoldDB" id="A0A9N9RQN5"/>
<reference evidence="9" key="1">
    <citation type="submission" date="2022-01" db="EMBL/GenBank/DDBJ databases">
        <authorList>
            <person name="King R."/>
        </authorList>
    </citation>
    <scope>NUCLEOTIDE SEQUENCE</scope>
</reference>
<dbReference type="Gene3D" id="3.40.1280.30">
    <property type="match status" value="1"/>
</dbReference>
<dbReference type="GO" id="GO:0002939">
    <property type="term" value="P:tRNA N1-guanine methylation"/>
    <property type="evidence" value="ECO:0007669"/>
    <property type="project" value="TreeGrafter"/>
</dbReference>
<dbReference type="Proteomes" id="UP001153620">
    <property type="component" value="Chromosome 1"/>
</dbReference>
<keyword evidence="10" id="KW-1185">Reference proteome</keyword>
<dbReference type="GO" id="GO:0000049">
    <property type="term" value="F:tRNA binding"/>
    <property type="evidence" value="ECO:0007669"/>
    <property type="project" value="TreeGrafter"/>
</dbReference>
<evidence type="ECO:0000313" key="9">
    <source>
        <dbReference type="EMBL" id="CAG9801180.1"/>
    </source>
</evidence>
<keyword evidence="2" id="KW-0489">Methyltransferase</keyword>
<evidence type="ECO:0000256" key="6">
    <source>
        <dbReference type="PIRSR" id="PIRSR016323-1"/>
    </source>
</evidence>
<dbReference type="EC" id="2.1.1.221" evidence="1"/>
<dbReference type="PROSITE" id="PS51675">
    <property type="entry name" value="SAM_MT_TRM10"/>
    <property type="match status" value="1"/>
</dbReference>
<reference evidence="9" key="2">
    <citation type="submission" date="2022-10" db="EMBL/GenBank/DDBJ databases">
        <authorList>
            <consortium name="ENA_rothamsted_submissions"/>
            <consortium name="culmorum"/>
            <person name="King R."/>
        </authorList>
    </citation>
    <scope>NUCLEOTIDE SEQUENCE</scope>
</reference>
<feature type="domain" description="SAM-dependent MTase TRM10-type" evidence="8">
    <location>
        <begin position="69"/>
        <end position="261"/>
    </location>
</feature>
<protein>
    <recommendedName>
        <fullName evidence="1">tRNA (guanine(9)-N(1))-methyltransferase</fullName>
        <ecNumber evidence="1">2.1.1.221</ecNumber>
    </recommendedName>
</protein>
<dbReference type="InterPro" id="IPR016653">
    <property type="entry name" value="TRM10/TRM10A"/>
</dbReference>